<evidence type="ECO:0000256" key="7">
    <source>
        <dbReference type="ARBA" id="ARBA00023004"/>
    </source>
</evidence>
<feature type="binding site" evidence="9">
    <location>
        <position position="262"/>
    </location>
    <ligand>
        <name>[4Fe-4S] cluster</name>
        <dbReference type="ChEBI" id="CHEBI:49883"/>
    </ligand>
</feature>
<dbReference type="SUPFAM" id="SSF142754">
    <property type="entry name" value="NadA-like"/>
    <property type="match status" value="1"/>
</dbReference>
<feature type="binding site" evidence="9">
    <location>
        <position position="88"/>
    </location>
    <ligand>
        <name>[4Fe-4S] cluster</name>
        <dbReference type="ChEBI" id="CHEBI:49883"/>
    </ligand>
</feature>
<keyword evidence="5 9" id="KW-0808">Transferase</keyword>
<reference evidence="10 11" key="1">
    <citation type="submission" date="2023-04" db="EMBL/GenBank/DDBJ databases">
        <title>Fusibacter bizertensis strain WBS, isolated from littoral bottom sediments of the Arctic seas - biochemical and genomic analysis.</title>
        <authorList>
            <person name="Brioukhanov A.L."/>
        </authorList>
    </citation>
    <scope>NUCLEOTIDE SEQUENCE [LARGE SCALE GENOMIC DNA]</scope>
    <source>
        <strain evidence="10 11">WBS</strain>
    </source>
</reference>
<keyword evidence="7 9" id="KW-0408">Iron</keyword>
<evidence type="ECO:0000256" key="6">
    <source>
        <dbReference type="ARBA" id="ARBA00022723"/>
    </source>
</evidence>
<keyword evidence="6 9" id="KW-0479">Metal-binding</keyword>
<dbReference type="PANTHER" id="PTHR30573">
    <property type="entry name" value="QUINOLINATE SYNTHETASE A"/>
    <property type="match status" value="1"/>
</dbReference>
<comment type="pathway">
    <text evidence="1 9">Cofactor biosynthesis; NAD(+) biosynthesis; quinolinate from iminoaspartate: step 1/1.</text>
</comment>
<comment type="function">
    <text evidence="9">Catalyzes the condensation of iminoaspartate with dihydroxyacetone phosphate to form quinolinate.</text>
</comment>
<feature type="binding site" evidence="9">
    <location>
        <begin position="200"/>
        <end position="202"/>
    </location>
    <ligand>
        <name>iminosuccinate</name>
        <dbReference type="ChEBI" id="CHEBI:77875"/>
    </ligand>
</feature>
<dbReference type="GO" id="GO:0016740">
    <property type="term" value="F:transferase activity"/>
    <property type="evidence" value="ECO:0007669"/>
    <property type="project" value="UniProtKB-KW"/>
</dbReference>
<dbReference type="Proteomes" id="UP001158045">
    <property type="component" value="Unassembled WGS sequence"/>
</dbReference>
<dbReference type="InterPro" id="IPR023066">
    <property type="entry name" value="Quinolinate_synth_type2"/>
</dbReference>
<protein>
    <recommendedName>
        <fullName evidence="2 9">Quinolinate synthase</fullName>
        <ecNumber evidence="2 9">2.5.1.72</ecNumber>
    </recommendedName>
</protein>
<dbReference type="HAMAP" id="MF_00568">
    <property type="entry name" value="NadA_type2"/>
    <property type="match status" value="1"/>
</dbReference>
<feature type="binding site" evidence="9">
    <location>
        <position position="26"/>
    </location>
    <ligand>
        <name>iminosuccinate</name>
        <dbReference type="ChEBI" id="CHEBI:77875"/>
    </ligand>
</feature>
<dbReference type="NCBIfam" id="TIGR00550">
    <property type="entry name" value="nadA"/>
    <property type="match status" value="1"/>
</dbReference>
<accession>A0ABT6NDQ5</accession>
<feature type="binding site" evidence="9">
    <location>
        <position position="217"/>
    </location>
    <ligand>
        <name>iminosuccinate</name>
        <dbReference type="ChEBI" id="CHEBI:77875"/>
    </ligand>
</feature>
<dbReference type="InterPro" id="IPR003473">
    <property type="entry name" value="NadA"/>
</dbReference>
<comment type="similarity">
    <text evidence="9">Belongs to the quinolinate synthase family. Type 2 subfamily.</text>
</comment>
<keyword evidence="3 9" id="KW-0004">4Fe-4S</keyword>
<evidence type="ECO:0000256" key="4">
    <source>
        <dbReference type="ARBA" id="ARBA00022642"/>
    </source>
</evidence>
<organism evidence="10 11">
    <name type="scientific">Fusibacter bizertensis</name>
    <dbReference type="NCBI Taxonomy" id="1488331"/>
    <lineage>
        <taxon>Bacteria</taxon>
        <taxon>Bacillati</taxon>
        <taxon>Bacillota</taxon>
        <taxon>Clostridia</taxon>
        <taxon>Eubacteriales</taxon>
        <taxon>Eubacteriales Family XII. Incertae Sedis</taxon>
        <taxon>Fusibacter</taxon>
    </lineage>
</organism>
<evidence type="ECO:0000313" key="10">
    <source>
        <dbReference type="EMBL" id="MDH8678562.1"/>
    </source>
</evidence>
<evidence type="ECO:0000313" key="11">
    <source>
        <dbReference type="Proteomes" id="UP001158045"/>
    </source>
</evidence>
<keyword evidence="8 9" id="KW-0411">Iron-sulfur</keyword>
<evidence type="ECO:0000256" key="2">
    <source>
        <dbReference type="ARBA" id="ARBA00012669"/>
    </source>
</evidence>
<evidence type="ECO:0000256" key="9">
    <source>
        <dbReference type="HAMAP-Rule" id="MF_00568"/>
    </source>
</evidence>
<dbReference type="RefSeq" id="WP_281094413.1">
    <property type="nucleotide sequence ID" value="NZ_JARYZI010000006.1"/>
</dbReference>
<evidence type="ECO:0000256" key="3">
    <source>
        <dbReference type="ARBA" id="ARBA00022485"/>
    </source>
</evidence>
<comment type="subcellular location">
    <subcellularLocation>
        <location evidence="9">Cytoplasm</location>
    </subcellularLocation>
</comment>
<keyword evidence="9" id="KW-0963">Cytoplasm</keyword>
<proteinExistence type="inferred from homology"/>
<name>A0ABT6NDQ5_9FIRM</name>
<keyword evidence="4 9" id="KW-0662">Pyridine nucleotide biosynthesis</keyword>
<dbReference type="InterPro" id="IPR036094">
    <property type="entry name" value="NadA_sf"/>
</dbReference>
<evidence type="ECO:0000256" key="8">
    <source>
        <dbReference type="ARBA" id="ARBA00023014"/>
    </source>
</evidence>
<dbReference type="PANTHER" id="PTHR30573:SF0">
    <property type="entry name" value="QUINOLINATE SYNTHASE, CHLOROPLASTIC"/>
    <property type="match status" value="1"/>
</dbReference>
<comment type="cofactor">
    <cofactor evidence="9">
        <name>[4Fe-4S] cluster</name>
        <dbReference type="ChEBI" id="CHEBI:49883"/>
    </cofactor>
    <text evidence="9">Binds 1 [4Fe-4S] cluster per subunit.</text>
</comment>
<evidence type="ECO:0000256" key="1">
    <source>
        <dbReference type="ARBA" id="ARBA00005065"/>
    </source>
</evidence>
<dbReference type="Pfam" id="PF02445">
    <property type="entry name" value="NadA"/>
    <property type="match status" value="1"/>
</dbReference>
<evidence type="ECO:0000256" key="5">
    <source>
        <dbReference type="ARBA" id="ARBA00022679"/>
    </source>
</evidence>
<dbReference type="Gene3D" id="3.40.50.10800">
    <property type="entry name" value="NadA-like"/>
    <property type="match status" value="3"/>
</dbReference>
<feature type="binding site" evidence="9">
    <location>
        <position position="43"/>
    </location>
    <ligand>
        <name>iminosuccinate</name>
        <dbReference type="ChEBI" id="CHEBI:77875"/>
    </ligand>
</feature>
<keyword evidence="11" id="KW-1185">Reference proteome</keyword>
<dbReference type="EMBL" id="JARYZI010000006">
    <property type="protein sequence ID" value="MDH8678562.1"/>
    <property type="molecule type" value="Genomic_DNA"/>
</dbReference>
<comment type="catalytic activity">
    <reaction evidence="9">
        <text>iminosuccinate + dihydroxyacetone phosphate = quinolinate + phosphate + 2 H2O + H(+)</text>
        <dbReference type="Rhea" id="RHEA:25888"/>
        <dbReference type="ChEBI" id="CHEBI:15377"/>
        <dbReference type="ChEBI" id="CHEBI:15378"/>
        <dbReference type="ChEBI" id="CHEBI:29959"/>
        <dbReference type="ChEBI" id="CHEBI:43474"/>
        <dbReference type="ChEBI" id="CHEBI:57642"/>
        <dbReference type="ChEBI" id="CHEBI:77875"/>
        <dbReference type="EC" id="2.5.1.72"/>
    </reaction>
</comment>
<feature type="binding site" evidence="9">
    <location>
        <position position="131"/>
    </location>
    <ligand>
        <name>iminosuccinate</name>
        <dbReference type="ChEBI" id="CHEBI:77875"/>
    </ligand>
</feature>
<comment type="caution">
    <text evidence="10">The sequence shown here is derived from an EMBL/GenBank/DDBJ whole genome shotgun (WGS) entry which is preliminary data.</text>
</comment>
<feature type="binding site" evidence="9">
    <location>
        <begin position="114"/>
        <end position="116"/>
    </location>
    <ligand>
        <name>iminosuccinate</name>
        <dbReference type="ChEBI" id="CHEBI:77875"/>
    </ligand>
</feature>
<gene>
    <name evidence="9 10" type="primary">nadA</name>
    <name evidence="10" type="ORF">QE109_10415</name>
</gene>
<dbReference type="NCBIfam" id="NF006878">
    <property type="entry name" value="PRK09375.1-2"/>
    <property type="match status" value="1"/>
</dbReference>
<feature type="binding site" evidence="9">
    <location>
        <position position="174"/>
    </location>
    <ligand>
        <name>[4Fe-4S] cluster</name>
        <dbReference type="ChEBI" id="CHEBI:49883"/>
    </ligand>
</feature>
<dbReference type="EC" id="2.5.1.72" evidence="2 9"/>
<sequence length="305" mass="34274">MEQDFKNIKEEILKLKSEKNAVILAHHYQSMAVKEISDYVGDSLELSKIAANIDANYVVFCGVHFMAESAKILSPEKRIFLPNIEAGCPMADMVTREKLEEMKAEFPEAKVVSYVNSSAEVKSISDICCTSSNAVKIVNSIDAKEIIFVPDQNLGAYVSSLCPDKTIHLWRGFCPTHHRVSKFDVESVRLKYPNAKLYVHPECRPEVLEFADFIGSTAQIIKACETSEEHTFIIGTEQGVVDSLSVALPDKKFYIMDASMVCKNMKRTRLSDVLLSLKEEYGEIEVDEKVAVNARKAIFDMIERS</sequence>